<dbReference type="Gene3D" id="3.40.50.300">
    <property type="entry name" value="P-loop containing nucleotide triphosphate hydrolases"/>
    <property type="match status" value="1"/>
</dbReference>
<reference evidence="1 2" key="1">
    <citation type="submission" date="2016-10" db="EMBL/GenBank/DDBJ databases">
        <title>Complete Genome Sequence of the Nonylphenol-Degrading Bacterium Sphingobium cloacae JCM 10874T.</title>
        <authorList>
            <person name="Ootsuka M."/>
            <person name="Nishizawa T."/>
            <person name="Ohta H."/>
        </authorList>
    </citation>
    <scope>NUCLEOTIDE SEQUENCE [LARGE SCALE GENOMIC DNA]</scope>
    <source>
        <strain evidence="1 2">JCM 10874</strain>
    </source>
</reference>
<proteinExistence type="predicted"/>
<keyword evidence="2" id="KW-1185">Reference proteome</keyword>
<gene>
    <name evidence="1" type="ORF">SCLO_1008930</name>
</gene>
<dbReference type="InterPro" id="IPR027417">
    <property type="entry name" value="P-loop_NTPase"/>
</dbReference>
<evidence type="ECO:0000313" key="1">
    <source>
        <dbReference type="EMBL" id="BAV63933.1"/>
    </source>
</evidence>
<name>A0A1E1F095_9SPHN</name>
<dbReference type="EMBL" id="AP017655">
    <property type="protein sequence ID" value="BAV63933.1"/>
    <property type="molecule type" value="Genomic_DNA"/>
</dbReference>
<dbReference type="SUPFAM" id="SSF52540">
    <property type="entry name" value="P-loop containing nucleoside triphosphate hydrolases"/>
    <property type="match status" value="1"/>
</dbReference>
<evidence type="ECO:0008006" key="3">
    <source>
        <dbReference type="Google" id="ProtNLM"/>
    </source>
</evidence>
<dbReference type="KEGG" id="sclo:SCLO_1008930"/>
<sequence length="1324" mass="142662">MLRLRVVTDSDPNPSFAEAAPNEIKNHARGAAPASGLNFQAVVTAIAAAHFLDGSKIGWLDELTDDTPMAIWAESGGPGDDVRLELRSATAEVQAKRGLTANARLWDAMLDLARGVHAGRIDFGILAVSPDSSQTVTHHLEQNLRHIGSGRTDRLHDVGRKWIAKLESAGLDPVTLSRAIRIQTVAATDGNVDAIRAAKSILTRICGSAAMADLAWQALVEGAHALVARKGRWDFLAVVRLLSAAGVSLGDASSPVGATAKVIDWARTSNQTFTVFGAGRPVLLDAAWIPLSARLIDRMTTPADPAAAMARYRDVEARRWGPEREEIYDAEFLGWFKRRGVIIAGPGLGKSTLLRRQAQRYARDGYPVLRVSLRRVAASLAAGERFETAILRLGLEGSGIDESQLANVGADGWVLLADGLDECGPAQELVAEALNRFSLGHPACRILVTTRPIGYETAALADWQHYELVRPEGSSATAHVGRLVSVIAPEGSLSADAGYAVATKAFGRSEPANAIATDPQLLGMAASLIARNEPLGRSRIELFQRLFSSVESNAAAKASNAAIDLDLCHAVLDRIGWRLTEDSLSGYDSILAHVTVEMTALLGTTPLAAARQVRTAVQFWEEIGVIERVHHRSTALLAFVHKSFGEYAAGRLLAGPDAGKRADALDRIATLPDWAEVMTFAASLGAGVEVIDALLSGQEVKRAVEIAADPAVDLTNPDAKRVTKTAFAEVDRGRDRMKIGFALIGLAARYPAAVGPEAAARIESTDASICRIAWACAVEAGSEYHDPDVAAQRALDMLRREDSGVRSSLMGGIRLITSDGAEIAPRMALTNLKVLVKRWPASDIEAHAEQLIGDGNRVSVSFVQDAIRIIKPLGIDLKWPREYNSSISQLMQPDGAYRAAEKKALEGLLDAISQAIGLDRADAPTTTLDFALHPPLQIAGLIRIISFWEVPGSDVWAWTEPYDRAPVAELLRIIITLSGFDKARLAREVATIRQKLAEGVHRTFFGVLDDVHHVHIDDPQWEPLAQIEPDLALVEKALGHESVWVVQVATEILAHAELRPERIAQMLATTSALGFASAGYLATRLPEPIGSDLIVERLEGPPQVGLRYLFRQLGSTNIAWTPRVAAATEKHLLAQSHWTAIAAARFALQKAEAGAEIDPDLLWRAYRHWQSHEPKPTDEGSIPDSPRDALFKALLVGDAVSDTALIEASGDRHHDVGKAATERLLSRAAQDPIVVRSIGEAIEAGSAGPHFLRQFLSQRPSLDQKTIEAIAGRLEDPSPQWRLAATGILQGDYLPSDRVRHYASILSGDDQVEICEAVSSIAVD</sequence>
<organism evidence="1 2">
    <name type="scientific">Sphingobium cloacae</name>
    <dbReference type="NCBI Taxonomy" id="120107"/>
    <lineage>
        <taxon>Bacteria</taxon>
        <taxon>Pseudomonadati</taxon>
        <taxon>Pseudomonadota</taxon>
        <taxon>Alphaproteobacteria</taxon>
        <taxon>Sphingomonadales</taxon>
        <taxon>Sphingomonadaceae</taxon>
        <taxon>Sphingobium</taxon>
    </lineage>
</organism>
<dbReference type="Proteomes" id="UP000218272">
    <property type="component" value="Chromosome SCLO_1"/>
</dbReference>
<accession>A0A1E1F095</accession>
<protein>
    <recommendedName>
        <fullName evidence="3">NACHT domain-containing protein</fullName>
    </recommendedName>
</protein>
<evidence type="ECO:0000313" key="2">
    <source>
        <dbReference type="Proteomes" id="UP000218272"/>
    </source>
</evidence>